<dbReference type="Pfam" id="PF13400">
    <property type="entry name" value="Tad"/>
    <property type="match status" value="1"/>
</dbReference>
<dbReference type="RefSeq" id="WP_126398541.1">
    <property type="nucleotide sequence ID" value="NZ_AP018907.1"/>
</dbReference>
<dbReference type="SUPFAM" id="SSF53300">
    <property type="entry name" value="vWA-like"/>
    <property type="match status" value="1"/>
</dbReference>
<evidence type="ECO:0000313" key="4">
    <source>
        <dbReference type="Proteomes" id="UP000266934"/>
    </source>
</evidence>
<evidence type="ECO:0000256" key="1">
    <source>
        <dbReference type="SAM" id="Phobius"/>
    </source>
</evidence>
<keyword evidence="1" id="KW-1133">Transmembrane helix</keyword>
<evidence type="ECO:0000259" key="2">
    <source>
        <dbReference type="Pfam" id="PF13400"/>
    </source>
</evidence>
<dbReference type="Proteomes" id="UP000266934">
    <property type="component" value="Chromosome"/>
</dbReference>
<feature type="domain" description="Putative Flp pilus-assembly TadG-like N-terminal" evidence="2">
    <location>
        <begin position="10"/>
        <end position="53"/>
    </location>
</feature>
<dbReference type="KEGG" id="blag:BLTE_12490"/>
<keyword evidence="1" id="KW-0472">Membrane</keyword>
<accession>A0A348FZ31</accession>
<dbReference type="OrthoDB" id="7522752at2"/>
<feature type="transmembrane region" description="Helical" evidence="1">
    <location>
        <begin position="12"/>
        <end position="31"/>
    </location>
</feature>
<dbReference type="InterPro" id="IPR028087">
    <property type="entry name" value="Tad_N"/>
</dbReference>
<dbReference type="Gene3D" id="3.40.50.410">
    <property type="entry name" value="von Willebrand factor, type A domain"/>
    <property type="match status" value="2"/>
</dbReference>
<name>A0A348FZ31_9HYPH</name>
<sequence length="451" mass="47659">MVRFWRNESGNVVVIFTLAVIPVLGLIGASVDFSRKSHALSEMQIAVDAAALALSKMPLNTAQTALEEKARQYFNANFHQSDVGDVTLTVTPSKGQLAVSAATTMSPSVTILSTVTSMPLAANSTVKWGNGKLRVALALDTTGSMNSANKLSALKTATKGLLEQLEALAVNDGDVEVAIIPFSELVNVGTTNRNATWLDWNSVNAEFGTCSKNSSTNVSRKRCVAAGGTWNVSSNKSNWKGCVTDRGLFNNPSPTTAGTGYDQLVTAPSTSVPASLFPAASPSLDSYCPAQMIGLNHNWSSLKSTVNSLVAGGATNQPLGLVWAWQALVGGGPLTAPDKDPQYKYNQAIVLLSDGLNTRNRWEGDGSNTSTAVDKRMFDSSNGGKGTCANIKAQDITIYTIQVNTGNDAVSTLLRNCASDADKFFYLTSASQMVTVFDEIASDLASLYIAK</sequence>
<keyword evidence="4" id="KW-1185">Reference proteome</keyword>
<organism evidence="3 4">
    <name type="scientific">Blastochloris tepida</name>
    <dbReference type="NCBI Taxonomy" id="2233851"/>
    <lineage>
        <taxon>Bacteria</taxon>
        <taxon>Pseudomonadati</taxon>
        <taxon>Pseudomonadota</taxon>
        <taxon>Alphaproteobacteria</taxon>
        <taxon>Hyphomicrobiales</taxon>
        <taxon>Blastochloridaceae</taxon>
        <taxon>Blastochloris</taxon>
    </lineage>
</organism>
<keyword evidence="1" id="KW-0812">Transmembrane</keyword>
<gene>
    <name evidence="3" type="ORF">BLTE_12490</name>
</gene>
<dbReference type="AlphaFoldDB" id="A0A348FZ31"/>
<protein>
    <recommendedName>
        <fullName evidence="2">Putative Flp pilus-assembly TadG-like N-terminal domain-containing protein</fullName>
    </recommendedName>
</protein>
<proteinExistence type="predicted"/>
<reference evidence="3 4" key="1">
    <citation type="submission" date="2018-08" db="EMBL/GenBank/DDBJ databases">
        <title>Complete genome sequencing of Blastochloris tepida GI.</title>
        <authorList>
            <person name="Tsukatani Y."/>
            <person name="Mori H."/>
        </authorList>
    </citation>
    <scope>NUCLEOTIDE SEQUENCE [LARGE SCALE GENOMIC DNA]</scope>
    <source>
        <strain evidence="3 4">GI</strain>
    </source>
</reference>
<dbReference type="InterPro" id="IPR036465">
    <property type="entry name" value="vWFA_dom_sf"/>
</dbReference>
<evidence type="ECO:0000313" key="3">
    <source>
        <dbReference type="EMBL" id="BBF92564.1"/>
    </source>
</evidence>
<dbReference type="EMBL" id="AP018907">
    <property type="protein sequence ID" value="BBF92564.1"/>
    <property type="molecule type" value="Genomic_DNA"/>
</dbReference>